<dbReference type="GO" id="GO:0016491">
    <property type="term" value="F:oxidoreductase activity"/>
    <property type="evidence" value="ECO:0007669"/>
    <property type="project" value="TreeGrafter"/>
</dbReference>
<dbReference type="PRINTS" id="PR00081">
    <property type="entry name" value="GDHRDH"/>
</dbReference>
<dbReference type="SUPFAM" id="SSF51735">
    <property type="entry name" value="NAD(P)-binding Rossmann-fold domains"/>
    <property type="match status" value="1"/>
</dbReference>
<dbReference type="InterPro" id="IPR051468">
    <property type="entry name" value="Fungal_SecMetab_SDRs"/>
</dbReference>
<dbReference type="PANTHER" id="PTHR43544:SF12">
    <property type="entry name" value="NAD(P)-BINDING ROSSMANN-FOLD SUPERFAMILY PROTEIN"/>
    <property type="match status" value="1"/>
</dbReference>
<dbReference type="AlphaFoldDB" id="A0A8J5XKD7"/>
<comment type="caution">
    <text evidence="1">The sequence shown here is derived from an EMBL/GenBank/DDBJ whole genome shotgun (WGS) entry which is preliminary data.</text>
</comment>
<keyword evidence="2" id="KW-1185">Reference proteome</keyword>
<dbReference type="GO" id="GO:0005737">
    <property type="term" value="C:cytoplasm"/>
    <property type="evidence" value="ECO:0007669"/>
    <property type="project" value="TreeGrafter"/>
</dbReference>
<gene>
    <name evidence="1" type="ORF">KFE25_001840</name>
</gene>
<organism evidence="1 2">
    <name type="scientific">Diacronema lutheri</name>
    <name type="common">Unicellular marine alga</name>
    <name type="synonym">Monochrysis lutheri</name>
    <dbReference type="NCBI Taxonomy" id="2081491"/>
    <lineage>
        <taxon>Eukaryota</taxon>
        <taxon>Haptista</taxon>
        <taxon>Haptophyta</taxon>
        <taxon>Pavlovophyceae</taxon>
        <taxon>Pavlovales</taxon>
        <taxon>Pavlovaceae</taxon>
        <taxon>Diacronema</taxon>
    </lineage>
</organism>
<protein>
    <submittedName>
        <fullName evidence="1">Uncharacterized protein</fullName>
    </submittedName>
</protein>
<evidence type="ECO:0000313" key="1">
    <source>
        <dbReference type="EMBL" id="KAG8463067.1"/>
    </source>
</evidence>
<dbReference type="PANTHER" id="PTHR43544">
    <property type="entry name" value="SHORT-CHAIN DEHYDROGENASE/REDUCTASE"/>
    <property type="match status" value="1"/>
</dbReference>
<evidence type="ECO:0000313" key="2">
    <source>
        <dbReference type="Proteomes" id="UP000751190"/>
    </source>
</evidence>
<dbReference type="InterPro" id="IPR002347">
    <property type="entry name" value="SDR_fam"/>
</dbReference>
<dbReference type="Gene3D" id="3.40.50.720">
    <property type="entry name" value="NAD(P)-binding Rossmann-like Domain"/>
    <property type="match status" value="1"/>
</dbReference>
<accession>A0A8J5XKD7</accession>
<dbReference type="EMBL" id="JAGTXO010000018">
    <property type="protein sequence ID" value="KAG8463067.1"/>
    <property type="molecule type" value="Genomic_DNA"/>
</dbReference>
<sequence length="299" mass="32090">MFSCVVSMLSHVRRAPQARQLALSMSSQAGPSALSLKPNTASVERLADPRAVFVVTGASQGIGLQFCTALLERSQGRVVALSRQPERAEALRALSERYPGRVHGVGVDLCTQPSIGSAAVAIGALTDRVDLLINCAGILHGSTPELMPERSITACDAEWMQRVYALNAVAPVLLTGALAQLLAAKPSDRPRIVANLSARVGSVGDNRLGGWWGYRMSKAALNMATRNMAIELKRKRVLAVALHPGTTATALSAPFQKGVRPEKLFTPEFSVECMLKIIESLEDEHSGHLYAWDGELIPF</sequence>
<dbReference type="OrthoDB" id="1933717at2759"/>
<dbReference type="OMA" id="SAKLYHE"/>
<dbReference type="InterPro" id="IPR036291">
    <property type="entry name" value="NAD(P)-bd_dom_sf"/>
</dbReference>
<dbReference type="Proteomes" id="UP000751190">
    <property type="component" value="Unassembled WGS sequence"/>
</dbReference>
<name>A0A8J5XKD7_DIALT</name>
<dbReference type="CDD" id="cd05325">
    <property type="entry name" value="carb_red_sniffer_like_SDR_c"/>
    <property type="match status" value="1"/>
</dbReference>
<proteinExistence type="predicted"/>
<dbReference type="Pfam" id="PF00106">
    <property type="entry name" value="adh_short"/>
    <property type="match status" value="1"/>
</dbReference>
<reference evidence="1" key="1">
    <citation type="submission" date="2021-05" db="EMBL/GenBank/DDBJ databases">
        <title>The genome of the haptophyte Pavlova lutheri (Diacronema luteri, Pavlovales) - a model for lipid biosynthesis in eukaryotic algae.</title>
        <authorList>
            <person name="Hulatt C.J."/>
            <person name="Posewitz M.C."/>
        </authorList>
    </citation>
    <scope>NUCLEOTIDE SEQUENCE</scope>
    <source>
        <strain evidence="1">NIVA-4/92</strain>
    </source>
</reference>